<dbReference type="InterPro" id="IPR014710">
    <property type="entry name" value="RmlC-like_jellyroll"/>
</dbReference>
<organism evidence="2 3">
    <name type="scientific">Sphingobacterium tenebrionis</name>
    <dbReference type="NCBI Taxonomy" id="3111775"/>
    <lineage>
        <taxon>Bacteria</taxon>
        <taxon>Pseudomonadati</taxon>
        <taxon>Bacteroidota</taxon>
        <taxon>Sphingobacteriia</taxon>
        <taxon>Sphingobacteriales</taxon>
        <taxon>Sphingobacteriaceae</taxon>
        <taxon>Sphingobacterium</taxon>
    </lineage>
</organism>
<dbReference type="Proteomes" id="UP001363035">
    <property type="component" value="Unassembled WGS sequence"/>
</dbReference>
<gene>
    <name evidence="2" type="ORF">VJ786_11070</name>
</gene>
<dbReference type="SUPFAM" id="SSF51182">
    <property type="entry name" value="RmlC-like cupins"/>
    <property type="match status" value="1"/>
</dbReference>
<dbReference type="InterPro" id="IPR013096">
    <property type="entry name" value="Cupin_2"/>
</dbReference>
<dbReference type="EMBL" id="JAYLLN010000026">
    <property type="protein sequence ID" value="MEI5985442.1"/>
    <property type="molecule type" value="Genomic_DNA"/>
</dbReference>
<dbReference type="Gene3D" id="2.60.120.10">
    <property type="entry name" value="Jelly Rolls"/>
    <property type="match status" value="1"/>
</dbReference>
<feature type="domain" description="Cupin type-2" evidence="1">
    <location>
        <begin position="26"/>
        <end position="89"/>
    </location>
</feature>
<evidence type="ECO:0000259" key="1">
    <source>
        <dbReference type="Pfam" id="PF07883"/>
    </source>
</evidence>
<dbReference type="RefSeq" id="WP_336557708.1">
    <property type="nucleotide sequence ID" value="NZ_JAYLLN010000026.1"/>
</dbReference>
<comment type="caution">
    <text evidence="2">The sequence shown here is derived from an EMBL/GenBank/DDBJ whole genome shotgun (WGS) entry which is preliminary data.</text>
</comment>
<reference evidence="2 3" key="1">
    <citation type="submission" date="2024-01" db="EMBL/GenBank/DDBJ databases">
        <title>Sphingobacterium tenebrionis sp. nov., a novel endophyte isolated from tenebrio molitor intestines.</title>
        <authorList>
            <person name="Zhang C."/>
        </authorList>
    </citation>
    <scope>NUCLEOTIDE SEQUENCE [LARGE SCALE GENOMIC DNA]</scope>
    <source>
        <strain evidence="2 3">PU5-4</strain>
    </source>
</reference>
<dbReference type="InterPro" id="IPR011051">
    <property type="entry name" value="RmlC_Cupin_sf"/>
</dbReference>
<proteinExistence type="predicted"/>
<dbReference type="CDD" id="cd02208">
    <property type="entry name" value="cupin_RmlC-like"/>
    <property type="match status" value="1"/>
</dbReference>
<sequence>MGKVQIRKVKILKSVSKHPYSEILLRIFPGEKTPRHFHREFSESFRIISGALELDVGDKTYILRTGDEMTIPADEIHYFHNIWSEECMVQVRVEMGNKNFEKALLLLSSLHASGWIAKDGSPRRFKDLALFVYLNNSFSIGVRSWFEPFLWYVAKRAIAKGYLEEQLKAHDDVV</sequence>
<accession>A0ABU8I6T4</accession>
<name>A0ABU8I6T4_9SPHI</name>
<evidence type="ECO:0000313" key="2">
    <source>
        <dbReference type="EMBL" id="MEI5985442.1"/>
    </source>
</evidence>
<evidence type="ECO:0000313" key="3">
    <source>
        <dbReference type="Proteomes" id="UP001363035"/>
    </source>
</evidence>
<keyword evidence="3" id="KW-1185">Reference proteome</keyword>
<dbReference type="Pfam" id="PF07883">
    <property type="entry name" value="Cupin_2"/>
    <property type="match status" value="1"/>
</dbReference>
<protein>
    <submittedName>
        <fullName evidence="2">Cupin domain-containing protein</fullName>
    </submittedName>
</protein>